<dbReference type="CDD" id="cd06529">
    <property type="entry name" value="S24_LexA-like"/>
    <property type="match status" value="1"/>
</dbReference>
<evidence type="ECO:0000313" key="5">
    <source>
        <dbReference type="EMBL" id="MEE6042634.1"/>
    </source>
</evidence>
<keyword evidence="1" id="KW-0805">Transcription regulation</keyword>
<protein>
    <submittedName>
        <fullName evidence="5">Helix-turn-helix transcriptional regulator</fullName>
    </submittedName>
</protein>
<dbReference type="InterPro" id="IPR015927">
    <property type="entry name" value="Peptidase_S24_S26A/B/C"/>
</dbReference>
<evidence type="ECO:0000256" key="1">
    <source>
        <dbReference type="ARBA" id="ARBA00023015"/>
    </source>
</evidence>
<dbReference type="SUPFAM" id="SSF47413">
    <property type="entry name" value="lambda repressor-like DNA-binding domains"/>
    <property type="match status" value="1"/>
</dbReference>
<evidence type="ECO:0000256" key="3">
    <source>
        <dbReference type="ARBA" id="ARBA00023163"/>
    </source>
</evidence>
<dbReference type="InterPro" id="IPR010982">
    <property type="entry name" value="Lambda_DNA-bd_dom_sf"/>
</dbReference>
<dbReference type="InterPro" id="IPR039418">
    <property type="entry name" value="LexA-like"/>
</dbReference>
<dbReference type="RefSeq" id="WP_330935169.1">
    <property type="nucleotide sequence ID" value="NZ_JAMDKE010000052.1"/>
</dbReference>
<dbReference type="SUPFAM" id="SSF51306">
    <property type="entry name" value="LexA/Signal peptidase"/>
    <property type="match status" value="1"/>
</dbReference>
<evidence type="ECO:0000256" key="2">
    <source>
        <dbReference type="ARBA" id="ARBA00023125"/>
    </source>
</evidence>
<dbReference type="InterPro" id="IPR036286">
    <property type="entry name" value="LexA/Signal_pep-like_sf"/>
</dbReference>
<evidence type="ECO:0000259" key="4">
    <source>
        <dbReference type="PROSITE" id="PS50943"/>
    </source>
</evidence>
<dbReference type="PROSITE" id="PS50943">
    <property type="entry name" value="HTH_CROC1"/>
    <property type="match status" value="1"/>
</dbReference>
<keyword evidence="2" id="KW-0238">DNA-binding</keyword>
<dbReference type="Gene3D" id="2.10.109.10">
    <property type="entry name" value="Umud Fragment, subunit A"/>
    <property type="match status" value="1"/>
</dbReference>
<dbReference type="InterPro" id="IPR001387">
    <property type="entry name" value="Cro/C1-type_HTH"/>
</dbReference>
<gene>
    <name evidence="5" type="ORF">M5S13_12280</name>
</gene>
<dbReference type="SMART" id="SM00530">
    <property type="entry name" value="HTH_XRE"/>
    <property type="match status" value="1"/>
</dbReference>
<reference evidence="5 6" key="1">
    <citation type="journal article" date="2022" name="Front. Microbiol.">
        <title>Commensal bacteria contribute to the growth of multidrug-resistant Avibacterium paragallinarum in chickens.</title>
        <authorList>
            <person name="Zhu J."/>
            <person name="Chen Y."/>
            <person name="Wu Y."/>
            <person name="Wang Y."/>
            <person name="Zhu K."/>
        </authorList>
    </citation>
    <scope>NUCLEOTIDE SEQUENCE [LARGE SCALE GENOMIC DNA]</scope>
    <source>
        <strain evidence="5 6">AV25</strain>
    </source>
</reference>
<organism evidence="5 6">
    <name type="scientific">Avibacterium paragallinarum</name>
    <name type="common">Haemophilus gallinarum</name>
    <dbReference type="NCBI Taxonomy" id="728"/>
    <lineage>
        <taxon>Bacteria</taxon>
        <taxon>Pseudomonadati</taxon>
        <taxon>Pseudomonadota</taxon>
        <taxon>Gammaproteobacteria</taxon>
        <taxon>Pasteurellales</taxon>
        <taxon>Pasteurellaceae</taxon>
        <taxon>Avibacterium</taxon>
    </lineage>
</organism>
<dbReference type="Pfam" id="PF01381">
    <property type="entry name" value="HTH_3"/>
    <property type="match status" value="1"/>
</dbReference>
<proteinExistence type="predicted"/>
<dbReference type="CDD" id="cd00093">
    <property type="entry name" value="HTH_XRE"/>
    <property type="match status" value="1"/>
</dbReference>
<name>A0ABU7QL81_AVIPA</name>
<dbReference type="Gene3D" id="1.10.260.40">
    <property type="entry name" value="lambda repressor-like DNA-binding domains"/>
    <property type="match status" value="1"/>
</dbReference>
<dbReference type="EMBL" id="JAMDKF010000045">
    <property type="protein sequence ID" value="MEE6042634.1"/>
    <property type="molecule type" value="Genomic_DNA"/>
</dbReference>
<comment type="caution">
    <text evidence="5">The sequence shown here is derived from an EMBL/GenBank/DDBJ whole genome shotgun (WGS) entry which is preliminary data.</text>
</comment>
<keyword evidence="6" id="KW-1185">Reference proteome</keyword>
<keyword evidence="3" id="KW-0804">Transcription</keyword>
<evidence type="ECO:0000313" key="6">
    <source>
        <dbReference type="Proteomes" id="UP001347884"/>
    </source>
</evidence>
<dbReference type="PANTHER" id="PTHR40661">
    <property type="match status" value="1"/>
</dbReference>
<accession>A0ABU7QL81</accession>
<dbReference type="Pfam" id="PF00717">
    <property type="entry name" value="Peptidase_S24"/>
    <property type="match status" value="1"/>
</dbReference>
<sequence>MSKPNIYDEKFSERMKSIANTNFKGNYSEFARAVGVAQASLARWVKGEADPSRSNLVKIAEVTNVSLEWLATGKESNKKGIVSKAFEYLEKEFAEFDGIAMLRTFESIEVSAGFGSFNEGVTQPDGQIPYDNNLLQRLGVKPQHCGVFWANGYSMQPTIFDGDQLLVDFSKKEIKNEKIYLVQNGESIWVKRIKLLWNGVELISDNKEEYPPFKITAEEAQDIQIIGQVVHIGHSLV</sequence>
<dbReference type="PANTHER" id="PTHR40661:SF3">
    <property type="entry name" value="FELS-1 PROPHAGE TRANSCRIPTIONAL REGULATOR"/>
    <property type="match status" value="1"/>
</dbReference>
<feature type="domain" description="HTH cro/C1-type" evidence="4">
    <location>
        <begin position="28"/>
        <end position="70"/>
    </location>
</feature>
<dbReference type="Proteomes" id="UP001347884">
    <property type="component" value="Unassembled WGS sequence"/>
</dbReference>